<dbReference type="Pfam" id="PF06527">
    <property type="entry name" value="TniQ"/>
    <property type="match status" value="1"/>
</dbReference>
<reference evidence="2 3" key="1">
    <citation type="submission" date="2020-08" db="EMBL/GenBank/DDBJ databases">
        <title>Functional genomics of gut bacteria from endangered species of beetles.</title>
        <authorList>
            <person name="Carlos-Shanley C."/>
        </authorList>
    </citation>
    <scope>NUCLEOTIDE SEQUENCE [LARGE SCALE GENOMIC DNA]</scope>
    <source>
        <strain evidence="2 3">S00124</strain>
    </source>
</reference>
<evidence type="ECO:0000259" key="1">
    <source>
        <dbReference type="Pfam" id="PF06527"/>
    </source>
</evidence>
<proteinExistence type="predicted"/>
<protein>
    <recommendedName>
        <fullName evidence="1">TniQ domain-containing protein</fullName>
    </recommendedName>
</protein>
<accession>A0ABR6RLU1</accession>
<comment type="caution">
    <text evidence="2">The sequence shown here is derived from an EMBL/GenBank/DDBJ whole genome shotgun (WGS) entry which is preliminary data.</text>
</comment>
<name>A0ABR6RLU1_9BURK</name>
<keyword evidence="3" id="KW-1185">Reference proteome</keyword>
<dbReference type="InterPro" id="IPR009492">
    <property type="entry name" value="TniQ"/>
</dbReference>
<feature type="domain" description="TniQ" evidence="1">
    <location>
        <begin position="1"/>
        <end position="119"/>
    </location>
</feature>
<sequence>MKVQTFCNLIFGNRRQVWNRDIDRLAPGWLVETLSVHTGTPIEIARKTTLQVFEGTLYPRFHPTGTLLWIQTMQMYHRQREGLGQQYCPGCLAEDVVPYFRKTWRVSLKTFCLRHACYLLDRCHVCGASVAFHRVDMAQGALPDVALSRCHQCGEDLGSGPQHAPRIWDEDAFAAMAKIIDALDAVAAGVQTPLNNSTLAVLRHLSAMLLGQRRKLNLRAYLSECFGVEEILIDRRKRATFEAQGIELRHTIGFVA</sequence>
<dbReference type="EMBL" id="JACHKZ010000048">
    <property type="protein sequence ID" value="MBB6579984.1"/>
    <property type="molecule type" value="Genomic_DNA"/>
</dbReference>
<evidence type="ECO:0000313" key="3">
    <source>
        <dbReference type="Proteomes" id="UP000562492"/>
    </source>
</evidence>
<organism evidence="2 3">
    <name type="scientific">Comamonas odontotermitis</name>
    <dbReference type="NCBI Taxonomy" id="379895"/>
    <lineage>
        <taxon>Bacteria</taxon>
        <taxon>Pseudomonadati</taxon>
        <taxon>Pseudomonadota</taxon>
        <taxon>Betaproteobacteria</taxon>
        <taxon>Burkholderiales</taxon>
        <taxon>Comamonadaceae</taxon>
        <taxon>Comamonas</taxon>
    </lineage>
</organism>
<evidence type="ECO:0000313" key="2">
    <source>
        <dbReference type="EMBL" id="MBB6579984.1"/>
    </source>
</evidence>
<dbReference type="Proteomes" id="UP000562492">
    <property type="component" value="Unassembled WGS sequence"/>
</dbReference>
<gene>
    <name evidence="2" type="ORF">HNP33_004110</name>
</gene>